<sequence>MPLPLSTPAGRARRRLGAALLAAVLVLTGCTSEKVTPRQNRIELSVFWWGGDQRAALTKQALEVYSQRYPNVRFTFTWQGNAGYYDRLSTEAAAGNAPDIFQIDDNYLTEYAQRDILLDMTEYVRADLLDLRKFPSGLAQSSQVGGRTIAAAGAENTPGLIYNKSLLQRLNLPEPRIGMSYPEYLDWAEQVTVRSGGEVAGTMDPSGDYKALWMWLRSQQKELYEGRQVGFTEDDLTEWFEMWQGARRSGAAPPAKVIQPANSGDVTKQLVTSGRAATSFVWSNQLPELQKLTRDKLGVVSYPGEPEAQWARAAIYWAGFRGTRHPDTVVHVIDFLVNDVTAGSILGTERGLSANLDVRKVVQESLTDESMRLTAAFGVQMADRFGSAPVPPPKGHSTVKTLLLQAAENVQFERATPREAAAAFISQANAALTS</sequence>
<dbReference type="RefSeq" id="WP_331212193.1">
    <property type="nucleotide sequence ID" value="NZ_JAZGQK010000001.1"/>
</dbReference>
<dbReference type="Gene3D" id="3.40.190.10">
    <property type="entry name" value="Periplasmic binding protein-like II"/>
    <property type="match status" value="2"/>
</dbReference>
<keyword evidence="2" id="KW-1185">Reference proteome</keyword>
<dbReference type="PANTHER" id="PTHR43649">
    <property type="entry name" value="ARABINOSE-BINDING PROTEIN-RELATED"/>
    <property type="match status" value="1"/>
</dbReference>
<accession>A0ABU7RKT0</accession>
<dbReference type="InterPro" id="IPR006059">
    <property type="entry name" value="SBP"/>
</dbReference>
<evidence type="ECO:0000313" key="2">
    <source>
        <dbReference type="Proteomes" id="UP001332243"/>
    </source>
</evidence>
<dbReference type="EMBL" id="JAZGQK010000001">
    <property type="protein sequence ID" value="MEE6257099.1"/>
    <property type="molecule type" value="Genomic_DNA"/>
</dbReference>
<evidence type="ECO:0000313" key="1">
    <source>
        <dbReference type="EMBL" id="MEE6257099.1"/>
    </source>
</evidence>
<dbReference type="SUPFAM" id="SSF53850">
    <property type="entry name" value="Periplasmic binding protein-like II"/>
    <property type="match status" value="1"/>
</dbReference>
<name>A0ABU7RKT0_9ACTN</name>
<gene>
    <name evidence="1" type="ORF">V1633_01180</name>
</gene>
<dbReference type="PANTHER" id="PTHR43649:SF11">
    <property type="entry name" value="ABC TRANSPORTER SUBSTRATE-BINDING PROTEIN YESO-RELATED"/>
    <property type="match status" value="1"/>
</dbReference>
<dbReference type="Proteomes" id="UP001332243">
    <property type="component" value="Unassembled WGS sequence"/>
</dbReference>
<organism evidence="1 2">
    <name type="scientific">Plantactinospora sonchi</name>
    <dbReference type="NCBI Taxonomy" id="1544735"/>
    <lineage>
        <taxon>Bacteria</taxon>
        <taxon>Bacillati</taxon>
        <taxon>Actinomycetota</taxon>
        <taxon>Actinomycetes</taxon>
        <taxon>Micromonosporales</taxon>
        <taxon>Micromonosporaceae</taxon>
        <taxon>Plantactinospora</taxon>
    </lineage>
</organism>
<dbReference type="InterPro" id="IPR050490">
    <property type="entry name" value="Bact_solute-bd_prot1"/>
</dbReference>
<reference evidence="1 2" key="1">
    <citation type="submission" date="2024-01" db="EMBL/GenBank/DDBJ databases">
        <title>Genome insights into Plantactinospora sonchi sp. nov.</title>
        <authorList>
            <person name="Wang L."/>
        </authorList>
    </citation>
    <scope>NUCLEOTIDE SEQUENCE [LARGE SCALE GENOMIC DNA]</scope>
    <source>
        <strain evidence="1 2">NEAU-QY2</strain>
    </source>
</reference>
<proteinExistence type="predicted"/>
<dbReference type="Pfam" id="PF13416">
    <property type="entry name" value="SBP_bac_8"/>
    <property type="match status" value="1"/>
</dbReference>
<comment type="caution">
    <text evidence="1">The sequence shown here is derived from an EMBL/GenBank/DDBJ whole genome shotgun (WGS) entry which is preliminary data.</text>
</comment>
<protein>
    <submittedName>
        <fullName evidence="1">Extracellular solute-binding protein</fullName>
    </submittedName>
</protein>